<dbReference type="InterPro" id="IPR029063">
    <property type="entry name" value="SAM-dependent_MTases_sf"/>
</dbReference>
<evidence type="ECO:0000313" key="4">
    <source>
        <dbReference type="Proteomes" id="UP000597656"/>
    </source>
</evidence>
<dbReference type="CDD" id="cd02440">
    <property type="entry name" value="AdoMet_MTases"/>
    <property type="match status" value="1"/>
</dbReference>
<dbReference type="GO" id="GO:0008168">
    <property type="term" value="F:methyltransferase activity"/>
    <property type="evidence" value="ECO:0007669"/>
    <property type="project" value="UniProtKB-KW"/>
</dbReference>
<sequence length="241" mass="26411">MPDAIFADPRLARVYDAFDGARDDLDLYVGIAAELRAKSALDVGCGTGCLGTLLADAGLTVVGVDPALASLELARAKDSRVTWIHGDATTLPSLQVDLATMTGNVAQVFLGDDWEATLRGVRAALRPGGHFVFETRRPEQRAWEEWARAEPRVRGGVRQQLELLDVSLPFVSFRHSYRFTDGSVIASDSTLRFRSRPEVEQSLVRSGFEVVDVRDAPDRPGREYVFVARKVSVGPASTRRP</sequence>
<dbReference type="SUPFAM" id="SSF53335">
    <property type="entry name" value="S-adenosyl-L-methionine-dependent methyltransferases"/>
    <property type="match status" value="1"/>
</dbReference>
<dbReference type="Gene3D" id="3.40.50.150">
    <property type="entry name" value="Vaccinia Virus protein VP39"/>
    <property type="match status" value="1"/>
</dbReference>
<proteinExistence type="predicted"/>
<comment type="caution">
    <text evidence="3">The sequence shown here is derived from an EMBL/GenBank/DDBJ whole genome shotgun (WGS) entry which is preliminary data.</text>
</comment>
<evidence type="ECO:0000256" key="1">
    <source>
        <dbReference type="ARBA" id="ARBA00022679"/>
    </source>
</evidence>
<dbReference type="InterPro" id="IPR041698">
    <property type="entry name" value="Methyltransf_25"/>
</dbReference>
<evidence type="ECO:0000259" key="2">
    <source>
        <dbReference type="Pfam" id="PF13649"/>
    </source>
</evidence>
<keyword evidence="4" id="KW-1185">Reference proteome</keyword>
<dbReference type="RefSeq" id="WP_189156863.1">
    <property type="nucleotide sequence ID" value="NZ_BMNC01000006.1"/>
</dbReference>
<accession>A0ABQ2IAD0</accession>
<dbReference type="PANTHER" id="PTHR43861">
    <property type="entry name" value="TRANS-ACONITATE 2-METHYLTRANSFERASE-RELATED"/>
    <property type="match status" value="1"/>
</dbReference>
<dbReference type="Pfam" id="PF13649">
    <property type="entry name" value="Methyltransf_25"/>
    <property type="match status" value="1"/>
</dbReference>
<gene>
    <name evidence="3" type="ORF">GCM10011609_46080</name>
</gene>
<dbReference type="Proteomes" id="UP000597656">
    <property type="component" value="Unassembled WGS sequence"/>
</dbReference>
<keyword evidence="3" id="KW-0489">Methyltransferase</keyword>
<feature type="domain" description="Methyltransferase" evidence="2">
    <location>
        <begin position="41"/>
        <end position="129"/>
    </location>
</feature>
<reference evidence="4" key="1">
    <citation type="journal article" date="2019" name="Int. J. Syst. Evol. Microbiol.">
        <title>The Global Catalogue of Microorganisms (GCM) 10K type strain sequencing project: providing services to taxonomists for standard genome sequencing and annotation.</title>
        <authorList>
            <consortium name="The Broad Institute Genomics Platform"/>
            <consortium name="The Broad Institute Genome Sequencing Center for Infectious Disease"/>
            <person name="Wu L."/>
            <person name="Ma J."/>
        </authorList>
    </citation>
    <scope>NUCLEOTIDE SEQUENCE [LARGE SCALE GENOMIC DNA]</scope>
    <source>
        <strain evidence="4">CGMCC 4.7319</strain>
    </source>
</reference>
<name>A0ABQ2IAD0_9PSEU</name>
<evidence type="ECO:0000313" key="3">
    <source>
        <dbReference type="EMBL" id="GGN02066.1"/>
    </source>
</evidence>
<keyword evidence="1" id="KW-0808">Transferase</keyword>
<dbReference type="EMBL" id="BMNC01000006">
    <property type="protein sequence ID" value="GGN02066.1"/>
    <property type="molecule type" value="Genomic_DNA"/>
</dbReference>
<protein>
    <submittedName>
        <fullName evidence="3">Methyltransferase</fullName>
    </submittedName>
</protein>
<organism evidence="3 4">
    <name type="scientific">Lentzea pudingi</name>
    <dbReference type="NCBI Taxonomy" id="1789439"/>
    <lineage>
        <taxon>Bacteria</taxon>
        <taxon>Bacillati</taxon>
        <taxon>Actinomycetota</taxon>
        <taxon>Actinomycetes</taxon>
        <taxon>Pseudonocardiales</taxon>
        <taxon>Pseudonocardiaceae</taxon>
        <taxon>Lentzea</taxon>
    </lineage>
</organism>
<dbReference type="GO" id="GO:0032259">
    <property type="term" value="P:methylation"/>
    <property type="evidence" value="ECO:0007669"/>
    <property type="project" value="UniProtKB-KW"/>
</dbReference>